<evidence type="ECO:0000313" key="14">
    <source>
        <dbReference type="Proteomes" id="UP000823769"/>
    </source>
</evidence>
<dbReference type="InterPro" id="IPR046887">
    <property type="entry name" value="RsmE_PUA-like"/>
</dbReference>
<evidence type="ECO:0000256" key="5">
    <source>
        <dbReference type="ARBA" id="ARBA00022603"/>
    </source>
</evidence>
<dbReference type="InterPro" id="IPR015947">
    <property type="entry name" value="PUA-like_sf"/>
</dbReference>
<proteinExistence type="inferred from homology"/>
<evidence type="ECO:0000256" key="10">
    <source>
        <dbReference type="PIRNR" id="PIRNR015601"/>
    </source>
</evidence>
<keyword evidence="4 10" id="KW-0698">rRNA processing</keyword>
<dbReference type="Gene3D" id="2.40.240.20">
    <property type="entry name" value="Hypothetical PUA domain-like, domain 1"/>
    <property type="match status" value="1"/>
</dbReference>
<dbReference type="InterPro" id="IPR006700">
    <property type="entry name" value="RsmE"/>
</dbReference>
<dbReference type="NCBIfam" id="TIGR00046">
    <property type="entry name" value="RsmE family RNA methyltransferase"/>
    <property type="match status" value="1"/>
</dbReference>
<organism evidence="13 14">
    <name type="scientific">Candidatus Cryptobacteroides avistercoris</name>
    <dbReference type="NCBI Taxonomy" id="2840758"/>
    <lineage>
        <taxon>Bacteria</taxon>
        <taxon>Pseudomonadati</taxon>
        <taxon>Bacteroidota</taxon>
        <taxon>Bacteroidia</taxon>
        <taxon>Bacteroidales</taxon>
        <taxon>Candidatus Cryptobacteroides</taxon>
    </lineage>
</organism>
<accession>A0A9D9IX28</accession>
<dbReference type="AlphaFoldDB" id="A0A9D9IX28"/>
<evidence type="ECO:0000313" key="13">
    <source>
        <dbReference type="EMBL" id="MBO8480712.1"/>
    </source>
</evidence>
<evidence type="ECO:0000256" key="9">
    <source>
        <dbReference type="ARBA" id="ARBA00047944"/>
    </source>
</evidence>
<evidence type="ECO:0000256" key="6">
    <source>
        <dbReference type="ARBA" id="ARBA00022679"/>
    </source>
</evidence>
<keyword evidence="3 10" id="KW-0963">Cytoplasm</keyword>
<keyword evidence="5 10" id="KW-0489">Methyltransferase</keyword>
<keyword evidence="7 10" id="KW-0949">S-adenosyl-L-methionine</keyword>
<name>A0A9D9IX28_9BACT</name>
<dbReference type="GO" id="GO:0070475">
    <property type="term" value="P:rRNA base methylation"/>
    <property type="evidence" value="ECO:0007669"/>
    <property type="project" value="TreeGrafter"/>
</dbReference>
<comment type="subcellular location">
    <subcellularLocation>
        <location evidence="1 10">Cytoplasm</location>
    </subcellularLocation>
</comment>
<dbReference type="Proteomes" id="UP000823769">
    <property type="component" value="Unassembled WGS sequence"/>
</dbReference>
<comment type="function">
    <text evidence="8 10">Specifically methylates the N3 position of the uracil ring of uridine 1498 (m3U1498) in 16S rRNA. Acts on the fully assembled 30S ribosomal subunit.</text>
</comment>
<dbReference type="PIRSF" id="PIRSF015601">
    <property type="entry name" value="MTase_slr0722"/>
    <property type="match status" value="1"/>
</dbReference>
<sequence>MEIFYSQDIDGTQLRLDREESGHCVRVLRHRQGDEISVMDGRGTLYECRLTVADPREAVAEIVSRIPGFGAVPYRLTMAVCPTKNIDRFEWFAEKATEFGVDTIIPVIGDRSERKVLKPERLQRILLSAAKQSLKAAVPVLADTVSVREFLESEAPVGCLRLICCCFEPEGGRKTVREALEIAHPDAPIMVLIGPEGDFSDEELKVAMDGGWIPVSLGPSRLRTETAALAAVAAVYFANI</sequence>
<dbReference type="InterPro" id="IPR029028">
    <property type="entry name" value="Alpha/beta_knot_MTases"/>
</dbReference>
<dbReference type="Pfam" id="PF20260">
    <property type="entry name" value="PUA_4"/>
    <property type="match status" value="1"/>
</dbReference>
<evidence type="ECO:0000259" key="11">
    <source>
        <dbReference type="Pfam" id="PF04452"/>
    </source>
</evidence>
<protein>
    <recommendedName>
        <fullName evidence="10">Ribosomal RNA small subunit methyltransferase E</fullName>
        <ecNumber evidence="10">2.1.1.193</ecNumber>
    </recommendedName>
</protein>
<dbReference type="GO" id="GO:0005737">
    <property type="term" value="C:cytoplasm"/>
    <property type="evidence" value="ECO:0007669"/>
    <property type="project" value="UniProtKB-SubCell"/>
</dbReference>
<evidence type="ECO:0000256" key="7">
    <source>
        <dbReference type="ARBA" id="ARBA00022691"/>
    </source>
</evidence>
<dbReference type="SUPFAM" id="SSF88697">
    <property type="entry name" value="PUA domain-like"/>
    <property type="match status" value="1"/>
</dbReference>
<dbReference type="EC" id="2.1.1.193" evidence="10"/>
<evidence type="ECO:0000256" key="2">
    <source>
        <dbReference type="ARBA" id="ARBA00005528"/>
    </source>
</evidence>
<evidence type="ECO:0000256" key="3">
    <source>
        <dbReference type="ARBA" id="ARBA00022490"/>
    </source>
</evidence>
<gene>
    <name evidence="13" type="ORF">IAB76_06365</name>
</gene>
<dbReference type="PANTHER" id="PTHR30027">
    <property type="entry name" value="RIBOSOMAL RNA SMALL SUBUNIT METHYLTRANSFERASE E"/>
    <property type="match status" value="1"/>
</dbReference>
<dbReference type="PANTHER" id="PTHR30027:SF3">
    <property type="entry name" value="16S RRNA (URACIL(1498)-N(3))-METHYLTRANSFERASE"/>
    <property type="match status" value="1"/>
</dbReference>
<dbReference type="SUPFAM" id="SSF75217">
    <property type="entry name" value="alpha/beta knot"/>
    <property type="match status" value="1"/>
</dbReference>
<dbReference type="Pfam" id="PF04452">
    <property type="entry name" value="Methyltrans_RNA"/>
    <property type="match status" value="1"/>
</dbReference>
<evidence type="ECO:0000256" key="1">
    <source>
        <dbReference type="ARBA" id="ARBA00004496"/>
    </source>
</evidence>
<comment type="caution">
    <text evidence="13">The sequence shown here is derived from an EMBL/GenBank/DDBJ whole genome shotgun (WGS) entry which is preliminary data.</text>
</comment>
<reference evidence="13" key="1">
    <citation type="submission" date="2020-10" db="EMBL/GenBank/DDBJ databases">
        <authorList>
            <person name="Gilroy R."/>
        </authorList>
    </citation>
    <scope>NUCLEOTIDE SEQUENCE</scope>
    <source>
        <strain evidence="13">B3-1481</strain>
    </source>
</reference>
<reference evidence="13" key="2">
    <citation type="journal article" date="2021" name="PeerJ">
        <title>Extensive microbial diversity within the chicken gut microbiome revealed by metagenomics and culture.</title>
        <authorList>
            <person name="Gilroy R."/>
            <person name="Ravi A."/>
            <person name="Getino M."/>
            <person name="Pursley I."/>
            <person name="Horton D.L."/>
            <person name="Alikhan N.F."/>
            <person name="Baker D."/>
            <person name="Gharbi K."/>
            <person name="Hall N."/>
            <person name="Watson M."/>
            <person name="Adriaenssens E.M."/>
            <person name="Foster-Nyarko E."/>
            <person name="Jarju S."/>
            <person name="Secka A."/>
            <person name="Antonio M."/>
            <person name="Oren A."/>
            <person name="Chaudhuri R.R."/>
            <person name="La Ragione R."/>
            <person name="Hildebrand F."/>
            <person name="Pallen M.J."/>
        </authorList>
    </citation>
    <scope>NUCLEOTIDE SEQUENCE</scope>
    <source>
        <strain evidence="13">B3-1481</strain>
    </source>
</reference>
<dbReference type="InterPro" id="IPR029026">
    <property type="entry name" value="tRNA_m1G_MTases_N"/>
</dbReference>
<dbReference type="GO" id="GO:0070042">
    <property type="term" value="F:rRNA (uridine-N3-)-methyltransferase activity"/>
    <property type="evidence" value="ECO:0007669"/>
    <property type="project" value="TreeGrafter"/>
</dbReference>
<dbReference type="CDD" id="cd18084">
    <property type="entry name" value="RsmE-like"/>
    <property type="match status" value="1"/>
</dbReference>
<comment type="similarity">
    <text evidence="2 10">Belongs to the RNA methyltransferase RsmE family.</text>
</comment>
<dbReference type="EMBL" id="JADILW010000089">
    <property type="protein sequence ID" value="MBO8480712.1"/>
    <property type="molecule type" value="Genomic_DNA"/>
</dbReference>
<keyword evidence="6 10" id="KW-0808">Transferase</keyword>
<evidence type="ECO:0000256" key="4">
    <source>
        <dbReference type="ARBA" id="ARBA00022552"/>
    </source>
</evidence>
<feature type="domain" description="Ribosomal RNA small subunit methyltransferase E PUA-like" evidence="12">
    <location>
        <begin position="16"/>
        <end position="62"/>
    </location>
</feature>
<evidence type="ECO:0000256" key="8">
    <source>
        <dbReference type="ARBA" id="ARBA00025699"/>
    </source>
</evidence>
<dbReference type="InterPro" id="IPR046886">
    <property type="entry name" value="RsmE_MTase_dom"/>
</dbReference>
<evidence type="ECO:0000259" key="12">
    <source>
        <dbReference type="Pfam" id="PF20260"/>
    </source>
</evidence>
<comment type="catalytic activity">
    <reaction evidence="9 10">
        <text>uridine(1498) in 16S rRNA + S-adenosyl-L-methionine = N(3)-methyluridine(1498) in 16S rRNA + S-adenosyl-L-homocysteine + H(+)</text>
        <dbReference type="Rhea" id="RHEA:42920"/>
        <dbReference type="Rhea" id="RHEA-COMP:10283"/>
        <dbReference type="Rhea" id="RHEA-COMP:10284"/>
        <dbReference type="ChEBI" id="CHEBI:15378"/>
        <dbReference type="ChEBI" id="CHEBI:57856"/>
        <dbReference type="ChEBI" id="CHEBI:59789"/>
        <dbReference type="ChEBI" id="CHEBI:65315"/>
        <dbReference type="ChEBI" id="CHEBI:74502"/>
        <dbReference type="EC" id="2.1.1.193"/>
    </reaction>
</comment>
<feature type="domain" description="Ribosomal RNA small subunit methyltransferase E methyltransferase" evidence="11">
    <location>
        <begin position="73"/>
        <end position="235"/>
    </location>
</feature>
<dbReference type="Gene3D" id="3.40.1280.10">
    <property type="match status" value="1"/>
</dbReference>